<evidence type="ECO:0000256" key="1">
    <source>
        <dbReference type="SAM" id="MobiDB-lite"/>
    </source>
</evidence>
<feature type="region of interest" description="Disordered" evidence="1">
    <location>
        <begin position="29"/>
        <end position="80"/>
    </location>
</feature>
<dbReference type="AlphaFoldDB" id="A0A017RZC6"/>
<dbReference type="OrthoDB" id="4517670at2759"/>
<keyword evidence="3" id="KW-1185">Reference proteome</keyword>
<dbReference type="GeneID" id="63698426"/>
<name>A0A017RZC6_ASPRC</name>
<evidence type="ECO:0000313" key="3">
    <source>
        <dbReference type="Proteomes" id="UP000019804"/>
    </source>
</evidence>
<dbReference type="HOGENOM" id="CLU_196394_0_0_1"/>
<accession>A0A017RZC6</accession>
<protein>
    <submittedName>
        <fullName evidence="2">Uncharacterized protein</fullName>
    </submittedName>
</protein>
<feature type="non-terminal residue" evidence="2">
    <location>
        <position position="1"/>
    </location>
</feature>
<organism evidence="2 3">
    <name type="scientific">Aspergillus ruber (strain CBS 135680)</name>
    <dbReference type="NCBI Taxonomy" id="1388766"/>
    <lineage>
        <taxon>Eukaryota</taxon>
        <taxon>Fungi</taxon>
        <taxon>Dikarya</taxon>
        <taxon>Ascomycota</taxon>
        <taxon>Pezizomycotina</taxon>
        <taxon>Eurotiomycetes</taxon>
        <taxon>Eurotiomycetidae</taxon>
        <taxon>Eurotiales</taxon>
        <taxon>Aspergillaceae</taxon>
        <taxon>Aspergillus</taxon>
        <taxon>Aspergillus subgen. Aspergillus</taxon>
    </lineage>
</organism>
<gene>
    <name evidence="2" type="ORF">EURHEDRAFT_417877</name>
</gene>
<dbReference type="EMBL" id="KK088481">
    <property type="protein sequence ID" value="EYE90012.1"/>
    <property type="molecule type" value="Genomic_DNA"/>
</dbReference>
<evidence type="ECO:0000313" key="2">
    <source>
        <dbReference type="EMBL" id="EYE90012.1"/>
    </source>
</evidence>
<dbReference type="RefSeq" id="XP_040633702.1">
    <property type="nucleotide sequence ID" value="XM_040783302.1"/>
</dbReference>
<dbReference type="Proteomes" id="UP000019804">
    <property type="component" value="Unassembled WGS sequence"/>
</dbReference>
<sequence length="80" mass="8408">HGIHEDDIWNFDETGFAMGLCTTSRPGFGPGLGRVSGPWPGPQGPWTGRGSGQPTHGPMGRPMGGPRNAHLAPKLHKTNA</sequence>
<feature type="compositionally biased region" description="Low complexity" evidence="1">
    <location>
        <begin position="57"/>
        <end position="67"/>
    </location>
</feature>
<proteinExistence type="predicted"/>
<reference evidence="3" key="1">
    <citation type="journal article" date="2014" name="Nat. Commun.">
        <title>Genomic adaptations of the halophilic Dead Sea filamentous fungus Eurotium rubrum.</title>
        <authorList>
            <person name="Kis-Papo T."/>
            <person name="Weig A.R."/>
            <person name="Riley R."/>
            <person name="Persoh D."/>
            <person name="Salamov A."/>
            <person name="Sun H."/>
            <person name="Lipzen A."/>
            <person name="Wasser S.P."/>
            <person name="Rambold G."/>
            <person name="Grigoriev I.V."/>
            <person name="Nevo E."/>
        </authorList>
    </citation>
    <scope>NUCLEOTIDE SEQUENCE [LARGE SCALE GENOMIC DNA]</scope>
    <source>
        <strain evidence="3">CBS 135680</strain>
    </source>
</reference>